<feature type="non-terminal residue" evidence="2">
    <location>
        <position position="55"/>
    </location>
</feature>
<organism evidence="2 3">
    <name type="scientific">Sulfurospirillum cavolei</name>
    <dbReference type="NCBI Taxonomy" id="366522"/>
    <lineage>
        <taxon>Bacteria</taxon>
        <taxon>Pseudomonadati</taxon>
        <taxon>Campylobacterota</taxon>
        <taxon>Epsilonproteobacteria</taxon>
        <taxon>Campylobacterales</taxon>
        <taxon>Sulfurospirillaceae</taxon>
        <taxon>Sulfurospirillum</taxon>
    </lineage>
</organism>
<keyword evidence="2" id="KW-0418">Kinase</keyword>
<dbReference type="EMBL" id="DLUG01000101">
    <property type="protein sequence ID" value="DAB36642.1"/>
    <property type="molecule type" value="Genomic_DNA"/>
</dbReference>
<feature type="domain" description="DUF403" evidence="1">
    <location>
        <begin position="7"/>
        <end position="41"/>
    </location>
</feature>
<name>A0A2D3W5K8_9BACT</name>
<evidence type="ECO:0000313" key="2">
    <source>
        <dbReference type="EMBL" id="DAB36642.1"/>
    </source>
</evidence>
<evidence type="ECO:0000313" key="3">
    <source>
        <dbReference type="Proteomes" id="UP000231638"/>
    </source>
</evidence>
<comment type="caution">
    <text evidence="2">The sequence shown here is derived from an EMBL/GenBank/DDBJ whole genome shotgun (WGS) entry which is preliminary data.</text>
</comment>
<gene>
    <name evidence="2" type="ORF">CFH80_03845</name>
</gene>
<proteinExistence type="predicted"/>
<protein>
    <submittedName>
        <fullName evidence="2">Kinase</fullName>
    </submittedName>
</protein>
<dbReference type="AlphaFoldDB" id="A0A2D3W5K8"/>
<sequence>MILISPQTAESLYWMGRYIQRSESMTRLIIALFDKIIDENFNEAKELYEKLGIAL</sequence>
<accession>A0A2D3W5K8</accession>
<dbReference type="GO" id="GO:0016301">
    <property type="term" value="F:kinase activity"/>
    <property type="evidence" value="ECO:0007669"/>
    <property type="project" value="UniProtKB-KW"/>
</dbReference>
<reference evidence="2 3" key="1">
    <citation type="journal article" date="2017" name="Front. Microbiol.">
        <title>Comparative Genomic Analysis of the Class Epsilonproteobacteria and Proposed Reclassification to Epsilonbacteraeota (phyl. nov.).</title>
        <authorList>
            <person name="Waite D.W."/>
            <person name="Vanwonterghem I."/>
            <person name="Rinke C."/>
            <person name="Parks D.H."/>
            <person name="Zhang Y."/>
            <person name="Takai K."/>
            <person name="Sievert S.M."/>
            <person name="Simon J."/>
            <person name="Campbell B.J."/>
            <person name="Hanson T.E."/>
            <person name="Woyke T."/>
            <person name="Klotz M.G."/>
            <person name="Hugenholtz P."/>
        </authorList>
    </citation>
    <scope>NUCLEOTIDE SEQUENCE [LARGE SCALE GENOMIC DNA]</scope>
    <source>
        <strain evidence="2">UBA11420</strain>
    </source>
</reference>
<evidence type="ECO:0000259" key="1">
    <source>
        <dbReference type="Pfam" id="PF04168"/>
    </source>
</evidence>
<dbReference type="Proteomes" id="UP000231638">
    <property type="component" value="Unassembled WGS sequence"/>
</dbReference>
<dbReference type="Pfam" id="PF04168">
    <property type="entry name" value="Alpha-E"/>
    <property type="match status" value="1"/>
</dbReference>
<keyword evidence="2" id="KW-0808">Transferase</keyword>
<dbReference type="InterPro" id="IPR007296">
    <property type="entry name" value="DUF403"/>
</dbReference>